<dbReference type="PANTHER" id="PTHR32089:SF112">
    <property type="entry name" value="LYSOZYME-LIKE PROTEIN-RELATED"/>
    <property type="match status" value="1"/>
</dbReference>
<dbReference type="InterPro" id="IPR003660">
    <property type="entry name" value="HAMP_dom"/>
</dbReference>
<dbReference type="Gene3D" id="1.10.287.950">
    <property type="entry name" value="Methyl-accepting chemotaxis protein"/>
    <property type="match status" value="1"/>
</dbReference>
<evidence type="ECO:0000256" key="4">
    <source>
        <dbReference type="ARBA" id="ARBA00023224"/>
    </source>
</evidence>
<dbReference type="Pfam" id="PF12729">
    <property type="entry name" value="4HB_MCP_1"/>
    <property type="match status" value="1"/>
</dbReference>
<feature type="domain" description="HAMP" evidence="9">
    <location>
        <begin position="207"/>
        <end position="260"/>
    </location>
</feature>
<evidence type="ECO:0000259" key="9">
    <source>
        <dbReference type="PROSITE" id="PS50885"/>
    </source>
</evidence>
<dbReference type="PROSITE" id="PS50885">
    <property type="entry name" value="HAMP"/>
    <property type="match status" value="1"/>
</dbReference>
<keyword evidence="2" id="KW-1003">Cell membrane</keyword>
<dbReference type="SUPFAM" id="SSF58104">
    <property type="entry name" value="Methyl-accepting chemotaxis protein (MCP) signaling domain"/>
    <property type="match status" value="1"/>
</dbReference>
<dbReference type="Pfam" id="PF00015">
    <property type="entry name" value="MCPsignal"/>
    <property type="match status" value="1"/>
</dbReference>
<evidence type="ECO:0000256" key="1">
    <source>
        <dbReference type="ARBA" id="ARBA00004236"/>
    </source>
</evidence>
<dbReference type="PANTHER" id="PTHR32089">
    <property type="entry name" value="METHYL-ACCEPTING CHEMOTAXIS PROTEIN MCPB"/>
    <property type="match status" value="1"/>
</dbReference>
<keyword evidence="4 6" id="KW-0807">Transducer</keyword>
<keyword evidence="11" id="KW-1185">Reference proteome</keyword>
<keyword evidence="7" id="KW-0812">Transmembrane</keyword>
<name>A0A433RR00_9BACL</name>
<dbReference type="RefSeq" id="WP_126991465.1">
    <property type="nucleotide sequence ID" value="NZ_JTFC01000039.1"/>
</dbReference>
<comment type="subcellular location">
    <subcellularLocation>
        <location evidence="1">Cell membrane</location>
    </subcellularLocation>
</comment>
<dbReference type="InterPro" id="IPR024478">
    <property type="entry name" value="HlyB_4HB_MCP"/>
</dbReference>
<comment type="similarity">
    <text evidence="5">Belongs to the methyl-accepting chemotaxis (MCP) protein family.</text>
</comment>
<comment type="caution">
    <text evidence="10">The sequence shown here is derived from an EMBL/GenBank/DDBJ whole genome shotgun (WGS) entry which is preliminary data.</text>
</comment>
<sequence length="567" mass="62169">MKKYFNFRKLKTKVLMGFAAVLVLNLMLSMYSITSINKINSGLKDLGNQKLPLLVNDEKMSFNIAERIALVRGYLLTGEQDYKDKFETYSTEAEEIAANLERMSTSAETKALLEKNTQWSDIITNEVFAAYDNGEKEQASELLQGEAQTYARDIMEGFSHIATDRETQVLEDSKTAITVGENIIKMSITVSIIILIVGVGIALFTATTITKPLNRVIRQLRAVADGDLTGDKIDTNLRDETAQLVDISNQLLEKNNVMLQQIKENAEVLSAHSEELHQSANETMEGSNQIAITMNELAQSAESQAGNSGDMSSKMEKFTRHLNDVNDRGTQIQHHATTALDNTKDGQALMNDSVQQMVEIDHIVKDSVTKVHHLYDQSKEITQLVEVIQEISDQTNLLALNAAIEAARAGEHGKGFAVVADEVRKLAEQVSSSVSDITGIVSGIQQETSDVVDALQTGYAAVEKGTAQIQHTGDNFTTIHDAIVEVAHNASEVSQNLTAVLSESVDMTHIVEDNAALTEESAAGIQQTTASVEQSSMSMYEVTKSADELAATAENLMELVSRYKLKE</sequence>
<evidence type="ECO:0000256" key="3">
    <source>
        <dbReference type="ARBA" id="ARBA00023136"/>
    </source>
</evidence>
<evidence type="ECO:0000259" key="8">
    <source>
        <dbReference type="PROSITE" id="PS50111"/>
    </source>
</evidence>
<feature type="transmembrane region" description="Helical" evidence="7">
    <location>
        <begin position="12"/>
        <end position="33"/>
    </location>
</feature>
<dbReference type="PROSITE" id="PS50111">
    <property type="entry name" value="CHEMOTAXIS_TRANSDUC_2"/>
    <property type="match status" value="1"/>
</dbReference>
<dbReference type="InterPro" id="IPR004089">
    <property type="entry name" value="MCPsignal_dom"/>
</dbReference>
<evidence type="ECO:0000313" key="11">
    <source>
        <dbReference type="Proteomes" id="UP000288623"/>
    </source>
</evidence>
<evidence type="ECO:0000313" key="10">
    <source>
        <dbReference type="EMBL" id="RUS53209.1"/>
    </source>
</evidence>
<organism evidence="10 11">
    <name type="scientific">Candidatus Kurthia intestinigallinarum</name>
    <dbReference type="NCBI Taxonomy" id="1562256"/>
    <lineage>
        <taxon>Bacteria</taxon>
        <taxon>Bacillati</taxon>
        <taxon>Bacillota</taxon>
        <taxon>Bacilli</taxon>
        <taxon>Bacillales</taxon>
        <taxon>Caryophanaceae</taxon>
        <taxon>Kurthia</taxon>
    </lineage>
</organism>
<dbReference type="OrthoDB" id="9804712at2"/>
<reference evidence="10 11" key="1">
    <citation type="submission" date="2014-11" db="EMBL/GenBank/DDBJ databases">
        <title>Genome sequence and analysis of novel Kurthia sp.</title>
        <authorList>
            <person name="Lawson J.N."/>
            <person name="Gonzalez J.E."/>
            <person name="Rinauldi L."/>
            <person name="Xuan Z."/>
            <person name="Firman A."/>
            <person name="Shaddox L."/>
            <person name="Trudeau A."/>
            <person name="Shah S."/>
            <person name="Reiman D."/>
        </authorList>
    </citation>
    <scope>NUCLEOTIDE SEQUENCE [LARGE SCALE GENOMIC DNA]</scope>
    <source>
        <strain evidence="10 11">3B1D</strain>
    </source>
</reference>
<protein>
    <submittedName>
        <fullName evidence="10">Methyl-accepting transducer</fullName>
    </submittedName>
</protein>
<dbReference type="CDD" id="cd11386">
    <property type="entry name" value="MCP_signal"/>
    <property type="match status" value="1"/>
</dbReference>
<gene>
    <name evidence="10" type="ORF">QI30_15250</name>
</gene>
<evidence type="ECO:0000256" key="5">
    <source>
        <dbReference type="ARBA" id="ARBA00029447"/>
    </source>
</evidence>
<dbReference type="AlphaFoldDB" id="A0A433RR00"/>
<dbReference type="CDD" id="cd06225">
    <property type="entry name" value="HAMP"/>
    <property type="match status" value="1"/>
</dbReference>
<keyword evidence="7" id="KW-1133">Transmembrane helix</keyword>
<dbReference type="GO" id="GO:0007165">
    <property type="term" value="P:signal transduction"/>
    <property type="evidence" value="ECO:0007669"/>
    <property type="project" value="UniProtKB-KW"/>
</dbReference>
<dbReference type="Pfam" id="PF00672">
    <property type="entry name" value="HAMP"/>
    <property type="match status" value="1"/>
</dbReference>
<evidence type="ECO:0000256" key="2">
    <source>
        <dbReference type="ARBA" id="ARBA00022475"/>
    </source>
</evidence>
<proteinExistence type="inferred from homology"/>
<dbReference type="GO" id="GO:0005886">
    <property type="term" value="C:plasma membrane"/>
    <property type="evidence" value="ECO:0007669"/>
    <property type="project" value="UniProtKB-SubCell"/>
</dbReference>
<accession>A0A433RR00</accession>
<evidence type="ECO:0000256" key="7">
    <source>
        <dbReference type="SAM" id="Phobius"/>
    </source>
</evidence>
<dbReference type="Proteomes" id="UP000288623">
    <property type="component" value="Unassembled WGS sequence"/>
</dbReference>
<dbReference type="EMBL" id="JTFC01000039">
    <property type="protein sequence ID" value="RUS53209.1"/>
    <property type="molecule type" value="Genomic_DNA"/>
</dbReference>
<keyword evidence="3 7" id="KW-0472">Membrane</keyword>
<feature type="domain" description="Methyl-accepting transducer" evidence="8">
    <location>
        <begin position="279"/>
        <end position="529"/>
    </location>
</feature>
<feature type="transmembrane region" description="Helical" evidence="7">
    <location>
        <begin position="188"/>
        <end position="209"/>
    </location>
</feature>
<evidence type="ECO:0000256" key="6">
    <source>
        <dbReference type="PROSITE-ProRule" id="PRU00284"/>
    </source>
</evidence>
<dbReference type="SMART" id="SM00283">
    <property type="entry name" value="MA"/>
    <property type="match status" value="1"/>
</dbReference>